<proteinExistence type="predicted"/>
<evidence type="ECO:0000313" key="2">
    <source>
        <dbReference type="Proteomes" id="UP000221947"/>
    </source>
</evidence>
<sequence>MNKFSELPARVQDYLMPQIRQYFGKYATITDRDEIKIMYPNQDFQPVHGYVSITPAATKYDYNEVWICDNTPDSGDIVAVAYSFR</sequence>
<name>A0A0F6WBX3_9CAUD</name>
<protein>
    <submittedName>
        <fullName evidence="1">Uncharacterized protein</fullName>
    </submittedName>
</protein>
<accession>A0A0F6WBX3</accession>
<evidence type="ECO:0000313" key="1">
    <source>
        <dbReference type="EMBL" id="AKF12845.1"/>
    </source>
</evidence>
<gene>
    <name evidence="1" type="ORF">PHIM7_299</name>
</gene>
<dbReference type="EMBL" id="KR052480">
    <property type="protein sequence ID" value="AKF12845.1"/>
    <property type="molecule type" value="Genomic_DNA"/>
</dbReference>
<keyword evidence="2" id="KW-1185">Reference proteome</keyword>
<reference evidence="1 2" key="1">
    <citation type="submission" date="2015-04" db="EMBL/GenBank/DDBJ databases">
        <authorList>
            <person name="Schouten J.T."/>
            <person name="Crockett J.T."/>
            <person name="Hodson T.S."/>
            <person name="Hyde J.R."/>
            <person name="Smith T.A."/>
            <person name="Merrill B.D."/>
            <person name="Crook M.B."/>
            <person name="Griffitts J.S."/>
            <person name="Burnett S.H."/>
            <person name="Grose J.H."/>
            <person name="Breakwell D.P."/>
        </authorList>
    </citation>
    <scope>NUCLEOTIDE SEQUENCE [LARGE SCALE GENOMIC DNA]</scope>
</reference>
<organism evidence="1 2">
    <name type="scientific">Sinorhizobium phage phiM7</name>
    <dbReference type="NCBI Taxonomy" id="1647403"/>
    <lineage>
        <taxon>Viruses</taxon>
        <taxon>Duplodnaviria</taxon>
        <taxon>Heunggongvirae</taxon>
        <taxon>Uroviricota</taxon>
        <taxon>Caudoviricetes</taxon>
        <taxon>Emdodecavirus</taxon>
        <taxon>Emdodecavirus M7</taxon>
    </lineage>
</organism>
<dbReference type="Proteomes" id="UP000221947">
    <property type="component" value="Segment"/>
</dbReference>